<reference evidence="1" key="1">
    <citation type="submission" date="2020-02" db="EMBL/GenBank/DDBJ databases">
        <authorList>
            <person name="Meier V. D."/>
        </authorList>
    </citation>
    <scope>NUCLEOTIDE SEQUENCE</scope>
    <source>
        <strain evidence="1">AVDCRST_MAG08</strain>
    </source>
</reference>
<evidence type="ECO:0000313" key="1">
    <source>
        <dbReference type="EMBL" id="CAA9231245.1"/>
    </source>
</evidence>
<organism evidence="1">
    <name type="scientific">uncultured Acetobacteraceae bacterium</name>
    <dbReference type="NCBI Taxonomy" id="169975"/>
    <lineage>
        <taxon>Bacteria</taxon>
        <taxon>Pseudomonadati</taxon>
        <taxon>Pseudomonadota</taxon>
        <taxon>Alphaproteobacteria</taxon>
        <taxon>Acetobacterales</taxon>
        <taxon>Acetobacteraceae</taxon>
        <taxon>environmental samples</taxon>
    </lineage>
</organism>
<protein>
    <submittedName>
        <fullName evidence="1">Uncharacterized protein</fullName>
    </submittedName>
</protein>
<dbReference type="AlphaFoldDB" id="A0A6J4HQW0"/>
<name>A0A6J4HQW0_9PROT</name>
<accession>A0A6J4HQW0</accession>
<sequence length="43" mass="4829">MRTYWLNITKPISYFTMPTPGDTVATLVCSSMFLLRICANAVT</sequence>
<dbReference type="EMBL" id="CADCTG010000113">
    <property type="protein sequence ID" value="CAA9231245.1"/>
    <property type="molecule type" value="Genomic_DNA"/>
</dbReference>
<gene>
    <name evidence="1" type="ORF">AVDCRST_MAG08-1114</name>
</gene>
<proteinExistence type="predicted"/>